<keyword evidence="1" id="KW-1133">Transmembrane helix</keyword>
<proteinExistence type="predicted"/>
<dbReference type="EnsemblMetazoa" id="GPPI023559-RA">
    <property type="protein sequence ID" value="GPPI023559-PA"/>
    <property type="gene ID" value="GPPI023559"/>
</dbReference>
<evidence type="ECO:0000256" key="1">
    <source>
        <dbReference type="SAM" id="Phobius"/>
    </source>
</evidence>
<name>A0A1B0BA16_9MUSC</name>
<protein>
    <submittedName>
        <fullName evidence="2">Uncharacterized protein</fullName>
    </submittedName>
</protein>
<evidence type="ECO:0000313" key="3">
    <source>
        <dbReference type="Proteomes" id="UP000092460"/>
    </source>
</evidence>
<dbReference type="EMBL" id="JXJN01010682">
    <property type="status" value="NOT_ANNOTATED_CDS"/>
    <property type="molecule type" value="Genomic_DNA"/>
</dbReference>
<keyword evidence="1" id="KW-0472">Membrane</keyword>
<dbReference type="Proteomes" id="UP000092460">
    <property type="component" value="Unassembled WGS sequence"/>
</dbReference>
<dbReference type="AlphaFoldDB" id="A0A1B0BA16"/>
<feature type="transmembrane region" description="Helical" evidence="1">
    <location>
        <begin position="20"/>
        <end position="45"/>
    </location>
</feature>
<feature type="transmembrane region" description="Helical" evidence="1">
    <location>
        <begin position="97"/>
        <end position="116"/>
    </location>
</feature>
<dbReference type="EMBL" id="JXJN01010683">
    <property type="status" value="NOT_ANNOTATED_CDS"/>
    <property type="molecule type" value="Genomic_DNA"/>
</dbReference>
<reference evidence="3" key="1">
    <citation type="submission" date="2015-01" db="EMBL/GenBank/DDBJ databases">
        <authorList>
            <person name="Aksoy S."/>
            <person name="Warren W."/>
            <person name="Wilson R.K."/>
        </authorList>
    </citation>
    <scope>NUCLEOTIDE SEQUENCE [LARGE SCALE GENOMIC DNA]</scope>
    <source>
        <strain evidence="3">IAEA</strain>
    </source>
</reference>
<evidence type="ECO:0000313" key="2">
    <source>
        <dbReference type="EnsemblMetazoa" id="GPPI023559-PA"/>
    </source>
</evidence>
<organism evidence="2 3">
    <name type="scientific">Glossina palpalis gambiensis</name>
    <dbReference type="NCBI Taxonomy" id="67801"/>
    <lineage>
        <taxon>Eukaryota</taxon>
        <taxon>Metazoa</taxon>
        <taxon>Ecdysozoa</taxon>
        <taxon>Arthropoda</taxon>
        <taxon>Hexapoda</taxon>
        <taxon>Insecta</taxon>
        <taxon>Pterygota</taxon>
        <taxon>Neoptera</taxon>
        <taxon>Endopterygota</taxon>
        <taxon>Diptera</taxon>
        <taxon>Brachycera</taxon>
        <taxon>Muscomorpha</taxon>
        <taxon>Hippoboscoidea</taxon>
        <taxon>Glossinidae</taxon>
        <taxon>Glossina</taxon>
    </lineage>
</organism>
<sequence>MFPGKGRLQSHIACLHLRRYTTIAVLLSSVCNSDLIASCISPYLIGDASDNVFADNASGRPGIDDSCRGEGDLKAKLKQNVSAIYLNYYLIAKELDIVMRILVQLVVFSSLLRFVLHRSMKLN</sequence>
<keyword evidence="1" id="KW-0812">Transmembrane</keyword>
<keyword evidence="3" id="KW-1185">Reference proteome</keyword>
<accession>A0A1B0BA16</accession>
<reference evidence="2" key="2">
    <citation type="submission" date="2020-05" db="UniProtKB">
        <authorList>
            <consortium name="EnsemblMetazoa"/>
        </authorList>
    </citation>
    <scope>IDENTIFICATION</scope>
    <source>
        <strain evidence="2">IAEA</strain>
    </source>
</reference>
<dbReference type="VEuPathDB" id="VectorBase:GPPI023559"/>